<proteinExistence type="predicted"/>
<evidence type="ECO:0000256" key="1">
    <source>
        <dbReference type="SAM" id="MobiDB-lite"/>
    </source>
</evidence>
<accession>A0A1A0H1U6</accession>
<evidence type="ECO:0000313" key="3">
    <source>
        <dbReference type="Proteomes" id="UP000092555"/>
    </source>
</evidence>
<feature type="compositionally biased region" description="Polar residues" evidence="1">
    <location>
        <begin position="291"/>
        <end position="307"/>
    </location>
</feature>
<comment type="caution">
    <text evidence="2">The sequence shown here is derived from an EMBL/GenBank/DDBJ whole genome shotgun (WGS) entry which is preliminary data.</text>
</comment>
<keyword evidence="3" id="KW-1185">Reference proteome</keyword>
<organism evidence="2 3">
    <name type="scientific">Metschnikowia bicuspidata var. bicuspidata NRRL YB-4993</name>
    <dbReference type="NCBI Taxonomy" id="869754"/>
    <lineage>
        <taxon>Eukaryota</taxon>
        <taxon>Fungi</taxon>
        <taxon>Dikarya</taxon>
        <taxon>Ascomycota</taxon>
        <taxon>Saccharomycotina</taxon>
        <taxon>Pichiomycetes</taxon>
        <taxon>Metschnikowiaceae</taxon>
        <taxon>Metschnikowia</taxon>
    </lineage>
</organism>
<gene>
    <name evidence="2" type="ORF">METBIDRAFT_230703</name>
</gene>
<dbReference type="AlphaFoldDB" id="A0A1A0H1U6"/>
<protein>
    <submittedName>
        <fullName evidence="2">Uncharacterized protein</fullName>
    </submittedName>
</protein>
<dbReference type="GeneID" id="30028232"/>
<feature type="compositionally biased region" description="Basic and acidic residues" evidence="1">
    <location>
        <begin position="308"/>
        <end position="318"/>
    </location>
</feature>
<feature type="region of interest" description="Disordered" evidence="1">
    <location>
        <begin position="291"/>
        <end position="324"/>
    </location>
</feature>
<dbReference type="RefSeq" id="XP_018709396.1">
    <property type="nucleotide sequence ID" value="XM_018855256.1"/>
</dbReference>
<feature type="region of interest" description="Disordered" evidence="1">
    <location>
        <begin position="229"/>
        <end position="257"/>
    </location>
</feature>
<dbReference type="EMBL" id="LXTC01000009">
    <property type="protein sequence ID" value="OBA18001.1"/>
    <property type="molecule type" value="Genomic_DNA"/>
</dbReference>
<sequence length="766" mass="85008">MFCEQVRPTPLLLAKCFADRTGIFSKQGMAGLKEVIELQSYSKNSDINPYTNEPTYLPSHILISAFARSSIMKKRNTNSTEKSITGKKTAFVYYHGQKHKRLPLKASRHNQFRSRILSRRAAIACTLNIKVIVDTPSAYQFPMIGSTPESSKDTVSTKQGVSSHKYIQQLPVFGDIPFRGLGKGFGNVHLHEAPATHSRSEPQGQNSISDKAHAELTETHLALNMTETVQSTLKPPAQCTSNTSAKTTGCPPAKTQTEIHGPKVFGVSLPVASDESELLVDIQNVEVPKTAINSDSQTSADKIASTNKPEKIEQEKSASKFHPTMDGAKASLGLGSAQSLSLKKLNLNDLTGFLTIDQAREYYPWIGTFHPENCILHPSVPFLAVLFNETGTWSKEHILLLATNNDLSDQVNWEIRVALFFKTNHARRLELFECLCSLPREEALMIIALRTAEAAHEVILAPSMDCDLSGVSKASTVDAIKSLVSLLYEALEKKVEDAEMRCNEIQGRILLANLTESDVWWNLNFEDRLLLNDLAKARILLWQLSTCSPYFLVHTGLVHLRITLWEPSCPIAVKFHDIVRHLSPFASLNQKGADDRLHFSKQYGIILAFLSDVSVEVSVDVKNLDSLVPFELLISQEQKSLAASYMRSVTCPSSSVYFVAPPAPINKTKTYYSIEGLISPMEMAPKKNTFESWPSAISLSKFARFCSFCLSLEHLLDTCPENAASFLNFSKNNSIAKGRSSGSKLINNEQATTRHIKARKDLSFQK</sequence>
<evidence type="ECO:0000313" key="2">
    <source>
        <dbReference type="EMBL" id="OBA18001.1"/>
    </source>
</evidence>
<feature type="compositionally biased region" description="Polar residues" evidence="1">
    <location>
        <begin position="229"/>
        <end position="247"/>
    </location>
</feature>
<reference evidence="2 3" key="1">
    <citation type="submission" date="2016-05" db="EMBL/GenBank/DDBJ databases">
        <title>Comparative genomics of biotechnologically important yeasts.</title>
        <authorList>
            <consortium name="DOE Joint Genome Institute"/>
            <person name="Riley R."/>
            <person name="Haridas S."/>
            <person name="Wolfe K.H."/>
            <person name="Lopes M.R."/>
            <person name="Hittinger C.T."/>
            <person name="Goker M."/>
            <person name="Salamov A."/>
            <person name="Wisecaver J."/>
            <person name="Long T.M."/>
            <person name="Aerts A.L."/>
            <person name="Barry K."/>
            <person name="Choi C."/>
            <person name="Clum A."/>
            <person name="Coughlan A.Y."/>
            <person name="Deshpande S."/>
            <person name="Douglass A.P."/>
            <person name="Hanson S.J."/>
            <person name="Klenk H.-P."/>
            <person name="LaButti K."/>
            <person name="Lapidus A."/>
            <person name="Lindquist E."/>
            <person name="Lipzen A."/>
            <person name="Meier-kolthoff J.P."/>
            <person name="Ohm R.A."/>
            <person name="Otillar R.P."/>
            <person name="Pangilinan J."/>
            <person name="Peng Y."/>
            <person name="Rokas A."/>
            <person name="Rosa C.A."/>
            <person name="Scheuner C."/>
            <person name="Sibirny A.A."/>
            <person name="Slot J.C."/>
            <person name="Stielow J.B."/>
            <person name="Sun H."/>
            <person name="Kurtzman C.P."/>
            <person name="Blackwell M."/>
            <person name="Grigoriev I.V."/>
            <person name="Jeffries T.W."/>
        </authorList>
    </citation>
    <scope>NUCLEOTIDE SEQUENCE [LARGE SCALE GENOMIC DNA]</scope>
    <source>
        <strain evidence="2 3">NRRL YB-4993</strain>
    </source>
</reference>
<dbReference type="Proteomes" id="UP000092555">
    <property type="component" value="Unassembled WGS sequence"/>
</dbReference>
<dbReference type="OrthoDB" id="4086420at2759"/>
<name>A0A1A0H1U6_9ASCO</name>